<evidence type="ECO:0000259" key="2">
    <source>
        <dbReference type="Pfam" id="PF24883"/>
    </source>
</evidence>
<dbReference type="EMBL" id="KN821992">
    <property type="protein sequence ID" value="KIJ04269.1"/>
    <property type="molecule type" value="Genomic_DNA"/>
</dbReference>
<dbReference type="AlphaFoldDB" id="A0A0C9SLE2"/>
<evidence type="ECO:0000313" key="4">
    <source>
        <dbReference type="Proteomes" id="UP000053647"/>
    </source>
</evidence>
<dbReference type="HOGENOM" id="CLU_085448_0_0_1"/>
<keyword evidence="4" id="KW-1185">Reference proteome</keyword>
<keyword evidence="1" id="KW-0677">Repeat</keyword>
<dbReference type="OrthoDB" id="3036502at2759"/>
<name>A0A0C9SLE2_PAXIN</name>
<evidence type="ECO:0000256" key="1">
    <source>
        <dbReference type="ARBA" id="ARBA00022737"/>
    </source>
</evidence>
<dbReference type="PANTHER" id="PTHR10039:SF16">
    <property type="entry name" value="GPI INOSITOL-DEACYLASE"/>
    <property type="match status" value="1"/>
</dbReference>
<dbReference type="Proteomes" id="UP000053647">
    <property type="component" value="Unassembled WGS sequence"/>
</dbReference>
<evidence type="ECO:0000313" key="3">
    <source>
        <dbReference type="EMBL" id="KIJ04269.1"/>
    </source>
</evidence>
<dbReference type="Pfam" id="PF24883">
    <property type="entry name" value="NPHP3_N"/>
    <property type="match status" value="1"/>
</dbReference>
<dbReference type="InterPro" id="IPR056884">
    <property type="entry name" value="NPHP3-like_N"/>
</dbReference>
<gene>
    <name evidence="3" type="ORF">PAXINDRAFT_22449</name>
</gene>
<reference evidence="4" key="2">
    <citation type="submission" date="2015-01" db="EMBL/GenBank/DDBJ databases">
        <title>Evolutionary Origins and Diversification of the Mycorrhizal Mutualists.</title>
        <authorList>
            <consortium name="DOE Joint Genome Institute"/>
            <consortium name="Mycorrhizal Genomics Consortium"/>
            <person name="Kohler A."/>
            <person name="Kuo A."/>
            <person name="Nagy L.G."/>
            <person name="Floudas D."/>
            <person name="Copeland A."/>
            <person name="Barry K.W."/>
            <person name="Cichocki N."/>
            <person name="Veneault-Fourrey C."/>
            <person name="LaButti K."/>
            <person name="Lindquist E.A."/>
            <person name="Lipzen A."/>
            <person name="Lundell T."/>
            <person name="Morin E."/>
            <person name="Murat C."/>
            <person name="Riley R."/>
            <person name="Ohm R."/>
            <person name="Sun H."/>
            <person name="Tunlid A."/>
            <person name="Henrissat B."/>
            <person name="Grigoriev I.V."/>
            <person name="Hibbett D.S."/>
            <person name="Martin F."/>
        </authorList>
    </citation>
    <scope>NUCLEOTIDE SEQUENCE [LARGE SCALE GENOMIC DNA]</scope>
    <source>
        <strain evidence="4">ATCC 200175</strain>
    </source>
</reference>
<protein>
    <submittedName>
        <fullName evidence="3">Unplaced genomic scaffold PAXINscaffold_2670, whole genome shotgun sequence</fullName>
    </submittedName>
</protein>
<accession>A0A0C9SLE2</accession>
<reference evidence="3 4" key="1">
    <citation type="submission" date="2014-06" db="EMBL/GenBank/DDBJ databases">
        <authorList>
            <consortium name="DOE Joint Genome Institute"/>
            <person name="Kuo A."/>
            <person name="Kohler A."/>
            <person name="Nagy L.G."/>
            <person name="Floudas D."/>
            <person name="Copeland A."/>
            <person name="Barry K.W."/>
            <person name="Cichocki N."/>
            <person name="Veneault-Fourrey C."/>
            <person name="LaButti K."/>
            <person name="Lindquist E.A."/>
            <person name="Lipzen A."/>
            <person name="Lundell T."/>
            <person name="Morin E."/>
            <person name="Murat C."/>
            <person name="Sun H."/>
            <person name="Tunlid A."/>
            <person name="Henrissat B."/>
            <person name="Grigoriev I.V."/>
            <person name="Hibbett D.S."/>
            <person name="Martin F."/>
            <person name="Nordberg H.P."/>
            <person name="Cantor M.N."/>
            <person name="Hua S.X."/>
        </authorList>
    </citation>
    <scope>NUCLEOTIDE SEQUENCE [LARGE SCALE GENOMIC DNA]</scope>
    <source>
        <strain evidence="3 4">ATCC 200175</strain>
    </source>
</reference>
<organism evidence="3 4">
    <name type="scientific">Paxillus involutus ATCC 200175</name>
    <dbReference type="NCBI Taxonomy" id="664439"/>
    <lineage>
        <taxon>Eukaryota</taxon>
        <taxon>Fungi</taxon>
        <taxon>Dikarya</taxon>
        <taxon>Basidiomycota</taxon>
        <taxon>Agaricomycotina</taxon>
        <taxon>Agaricomycetes</taxon>
        <taxon>Agaricomycetidae</taxon>
        <taxon>Boletales</taxon>
        <taxon>Paxilineae</taxon>
        <taxon>Paxillaceae</taxon>
        <taxon>Paxillus</taxon>
    </lineage>
</organism>
<feature type="domain" description="Nephrocystin 3-like N-terminal" evidence="2">
    <location>
        <begin position="179"/>
        <end position="218"/>
    </location>
</feature>
<dbReference type="PANTHER" id="PTHR10039">
    <property type="entry name" value="AMELOGENIN"/>
    <property type="match status" value="1"/>
</dbReference>
<proteinExistence type="predicted"/>
<sequence>MDGLSAAATVIQLAQVAAQASIALTQYIAAVKGAESSRSKLIDQITLISAAAKAQALLKEWFKNDGRSAQCEKELKELASWLQGQVGNKKRVGWIRRLVWPVEENKIKTAIRSFEGHVPYFNAIVSVDNANLNQAVALGLTNDREETVKREFSKLLKWFDGVDCTVKHESTRELRQRTTGEWLLKEQLYIDWRKLSAKFLWLGGKAGAGKSVLACVALATLL</sequence>